<organism evidence="1 2">
    <name type="scientific">Araneus ventricosus</name>
    <name type="common">Orbweaver spider</name>
    <name type="synonym">Epeira ventricosa</name>
    <dbReference type="NCBI Taxonomy" id="182803"/>
    <lineage>
        <taxon>Eukaryota</taxon>
        <taxon>Metazoa</taxon>
        <taxon>Ecdysozoa</taxon>
        <taxon>Arthropoda</taxon>
        <taxon>Chelicerata</taxon>
        <taxon>Arachnida</taxon>
        <taxon>Araneae</taxon>
        <taxon>Araneomorphae</taxon>
        <taxon>Entelegynae</taxon>
        <taxon>Araneoidea</taxon>
        <taxon>Araneidae</taxon>
        <taxon>Araneus</taxon>
    </lineage>
</organism>
<dbReference type="OrthoDB" id="6432697at2759"/>
<reference evidence="1 2" key="1">
    <citation type="journal article" date="2019" name="Sci. Rep.">
        <title>Orb-weaving spider Araneus ventricosus genome elucidates the spidroin gene catalogue.</title>
        <authorList>
            <person name="Kono N."/>
            <person name="Nakamura H."/>
            <person name="Ohtoshi R."/>
            <person name="Moran D.A.P."/>
            <person name="Shinohara A."/>
            <person name="Yoshida Y."/>
            <person name="Fujiwara M."/>
            <person name="Mori M."/>
            <person name="Tomita M."/>
            <person name="Arakawa K."/>
        </authorList>
    </citation>
    <scope>NUCLEOTIDE SEQUENCE [LARGE SCALE GENOMIC DNA]</scope>
</reference>
<accession>A0A4Y2I3H1</accession>
<dbReference type="EMBL" id="BGPR01002368">
    <property type="protein sequence ID" value="GBM72287.1"/>
    <property type="molecule type" value="Genomic_DNA"/>
</dbReference>
<gene>
    <name evidence="1" type="ORF">AVEN_107793_1</name>
</gene>
<proteinExistence type="predicted"/>
<dbReference type="AlphaFoldDB" id="A0A4Y2I3H1"/>
<evidence type="ECO:0000313" key="1">
    <source>
        <dbReference type="EMBL" id="GBM72287.1"/>
    </source>
</evidence>
<name>A0A4Y2I3H1_ARAVE</name>
<sequence length="107" mass="12689">MLSRICDLIDSCQDPESLHHFADELISIIQDSRKVSIPNKKQGKHRVPWWTTEFNCKRRHANAARRRFQRCKNVVIKEIYKNKDQNLKNKYCLKLLDAKKFTEGVFG</sequence>
<evidence type="ECO:0000313" key="2">
    <source>
        <dbReference type="Proteomes" id="UP000499080"/>
    </source>
</evidence>
<keyword evidence="2" id="KW-1185">Reference proteome</keyword>
<comment type="caution">
    <text evidence="1">The sequence shown here is derived from an EMBL/GenBank/DDBJ whole genome shotgun (WGS) entry which is preliminary data.</text>
</comment>
<protein>
    <submittedName>
        <fullName evidence="1">Uncharacterized protein</fullName>
    </submittedName>
</protein>
<dbReference type="Proteomes" id="UP000499080">
    <property type="component" value="Unassembled WGS sequence"/>
</dbReference>